<dbReference type="Proteomes" id="UP000824089">
    <property type="component" value="Unassembled WGS sequence"/>
</dbReference>
<gene>
    <name evidence="1" type="ORF">IAD50_07215</name>
</gene>
<reference evidence="1" key="2">
    <citation type="journal article" date="2021" name="PeerJ">
        <title>Extensive microbial diversity within the chicken gut microbiome revealed by metagenomics and culture.</title>
        <authorList>
            <person name="Gilroy R."/>
            <person name="Ravi A."/>
            <person name="Getino M."/>
            <person name="Pursley I."/>
            <person name="Horton D.L."/>
            <person name="Alikhan N.F."/>
            <person name="Baker D."/>
            <person name="Gharbi K."/>
            <person name="Hall N."/>
            <person name="Watson M."/>
            <person name="Adriaenssens E.M."/>
            <person name="Foster-Nyarko E."/>
            <person name="Jarju S."/>
            <person name="Secka A."/>
            <person name="Antonio M."/>
            <person name="Oren A."/>
            <person name="Chaudhuri R.R."/>
            <person name="La Ragione R."/>
            <person name="Hildebrand F."/>
            <person name="Pallen M.J."/>
        </authorList>
    </citation>
    <scope>NUCLEOTIDE SEQUENCE</scope>
    <source>
        <strain evidence="1">CHK195-4489</strain>
    </source>
</reference>
<protein>
    <submittedName>
        <fullName evidence="1">Uncharacterized protein</fullName>
    </submittedName>
</protein>
<dbReference type="AlphaFoldDB" id="A0A9D1LAL2"/>
<organism evidence="1 2">
    <name type="scientific">Candidatus Egerieisoma faecipullorum</name>
    <dbReference type="NCBI Taxonomy" id="2840963"/>
    <lineage>
        <taxon>Bacteria</taxon>
        <taxon>Bacillati</taxon>
        <taxon>Bacillota</taxon>
        <taxon>Clostridia</taxon>
        <taxon>Eubacteriales</taxon>
        <taxon>Clostridiaceae</taxon>
        <taxon>Clostridiaceae incertae sedis</taxon>
        <taxon>Candidatus Egerieisoma</taxon>
    </lineage>
</organism>
<reference evidence="1" key="1">
    <citation type="submission" date="2020-10" db="EMBL/GenBank/DDBJ databases">
        <authorList>
            <person name="Gilroy R."/>
        </authorList>
    </citation>
    <scope>NUCLEOTIDE SEQUENCE</scope>
    <source>
        <strain evidence="1">CHK195-4489</strain>
    </source>
</reference>
<name>A0A9D1LAL2_9CLOT</name>
<proteinExistence type="predicted"/>
<accession>A0A9D1LAL2</accession>
<evidence type="ECO:0000313" key="2">
    <source>
        <dbReference type="Proteomes" id="UP000824089"/>
    </source>
</evidence>
<evidence type="ECO:0000313" key="1">
    <source>
        <dbReference type="EMBL" id="HIU30066.1"/>
    </source>
</evidence>
<dbReference type="EMBL" id="DVMM01000151">
    <property type="protein sequence ID" value="HIU30066.1"/>
    <property type="molecule type" value="Genomic_DNA"/>
</dbReference>
<sequence length="318" mass="34761">MSIYEFLKEKNPEDTASGSCPLPDSGDLYLRADEVWVPGAFEGILLRTDMRIKQHLLINYRIAGAVRRQALRPSKARLAKLEKLLSKYSAISLADPLCSICVAIGLVSSSEKKEALRRLALDLALHGDKREPVKIGIALLGICGNPDDAELVKPLGLHNEFTLYAAGTAVRLLEPPARGAYLLELAEHVHGWGKISVLYELDYSDPATCLWAIKHGCENTVGLSYLSNVCATKGKMADVLSELREGRFSTAEERELFHGICDIFTGLLHPEAGNDGLSEYADARCAAERFTALCAERPELAASDGRVPEILDGLKFIL</sequence>
<comment type="caution">
    <text evidence="1">The sequence shown here is derived from an EMBL/GenBank/DDBJ whole genome shotgun (WGS) entry which is preliminary data.</text>
</comment>